<feature type="region of interest" description="Disordered" evidence="1">
    <location>
        <begin position="1"/>
        <end position="138"/>
    </location>
</feature>
<dbReference type="OMA" id="PEMHSHE"/>
<evidence type="ECO:0000256" key="1">
    <source>
        <dbReference type="SAM" id="MobiDB-lite"/>
    </source>
</evidence>
<evidence type="ECO:0000313" key="3">
    <source>
        <dbReference type="Proteomes" id="UP000011083"/>
    </source>
</evidence>
<dbReference type="GeneID" id="14919273"/>
<feature type="region of interest" description="Disordered" evidence="1">
    <location>
        <begin position="316"/>
        <end position="377"/>
    </location>
</feature>
<organism evidence="2 3">
    <name type="scientific">Acanthamoeba castellanii (strain ATCC 30010 / Neff)</name>
    <dbReference type="NCBI Taxonomy" id="1257118"/>
    <lineage>
        <taxon>Eukaryota</taxon>
        <taxon>Amoebozoa</taxon>
        <taxon>Discosea</taxon>
        <taxon>Longamoebia</taxon>
        <taxon>Centramoebida</taxon>
        <taxon>Acanthamoebidae</taxon>
        <taxon>Acanthamoeba</taxon>
    </lineage>
</organism>
<feature type="compositionally biased region" description="Low complexity" evidence="1">
    <location>
        <begin position="410"/>
        <end position="431"/>
    </location>
</feature>
<feature type="compositionally biased region" description="Low complexity" evidence="1">
    <location>
        <begin position="109"/>
        <end position="138"/>
    </location>
</feature>
<dbReference type="RefSeq" id="XP_004340540.1">
    <property type="nucleotide sequence ID" value="XM_004340492.1"/>
</dbReference>
<feature type="region of interest" description="Disordered" evidence="1">
    <location>
        <begin position="234"/>
        <end position="290"/>
    </location>
</feature>
<accession>L8H291</accession>
<proteinExistence type="predicted"/>
<feature type="compositionally biased region" description="Low complexity" evidence="1">
    <location>
        <begin position="33"/>
        <end position="57"/>
    </location>
</feature>
<keyword evidence="3" id="KW-1185">Reference proteome</keyword>
<feature type="region of interest" description="Disordered" evidence="1">
    <location>
        <begin position="394"/>
        <end position="431"/>
    </location>
</feature>
<gene>
    <name evidence="2" type="ORF">ACA1_045320</name>
</gene>
<dbReference type="KEGG" id="acan:ACA1_045320"/>
<feature type="compositionally biased region" description="Low complexity" evidence="1">
    <location>
        <begin position="77"/>
        <end position="86"/>
    </location>
</feature>
<dbReference type="VEuPathDB" id="AmoebaDB:ACA1_045320"/>
<dbReference type="Proteomes" id="UP000011083">
    <property type="component" value="Unassembled WGS sequence"/>
</dbReference>
<feature type="compositionally biased region" description="Low complexity" evidence="1">
    <location>
        <begin position="345"/>
        <end position="369"/>
    </location>
</feature>
<sequence>MALLLGRPSTPTDGSEESGSRYYSYDVDFGWRPPSSSPAATPSSTSTTPSSTSAVSSFNAYPFEGTSRHGRLQPIASSSSSTSSTSPLRTAGDEQLLYTSRAPNGPACPSTTLPTSTTSASPSTSPTATSTTPPTAAPNNAFGFDVPYYLHLPRPSLPSFEPMLPTTVVGFSPSFSSSISPIATTSSSATAQSPHLMPIETTTDLFSRTSWPSVSFSSLPDVFRPSILFAPSSASSGYARGDSASSSTSSSFSSSPPTQMPASLAWSPTAWRPSSPGTSPDSSSASSSFSLPEMSASATATTSLDAAAAVAAARTRRKRSLSSATAAESSGREERKREQKKPRHQQQQQPASASAQQMHQSQRQSSSSSTRKPILRRKMEEEYYHYLKEKLSRMETTRKKREQAGLDTMSSTSCPVSMSSSPESSDLSLRSSPEMHSHELVAIDELRKEEEQLYVSGTAMECFRHFYEKISSFLVVENVELANEEWLKSVLRSIVCQVTPFALKINAILAFGALISGQRHWADIFFDKWRRLLTEFFDSSDYEVAEGTPPPRRQARRSLSEIIG</sequence>
<dbReference type="EMBL" id="KB007952">
    <property type="protein sequence ID" value="ELR18501.1"/>
    <property type="molecule type" value="Genomic_DNA"/>
</dbReference>
<feature type="compositionally biased region" description="Low complexity" evidence="1">
    <location>
        <begin position="273"/>
        <end position="290"/>
    </location>
</feature>
<name>L8H291_ACACF</name>
<feature type="region of interest" description="Disordered" evidence="1">
    <location>
        <begin position="545"/>
        <end position="564"/>
    </location>
</feature>
<reference evidence="2 3" key="1">
    <citation type="journal article" date="2013" name="Genome Biol.">
        <title>Genome of Acanthamoeba castellanii highlights extensive lateral gene transfer and early evolution of tyrosine kinase signaling.</title>
        <authorList>
            <person name="Clarke M."/>
            <person name="Lohan A.J."/>
            <person name="Liu B."/>
            <person name="Lagkouvardos I."/>
            <person name="Roy S."/>
            <person name="Zafar N."/>
            <person name="Bertelli C."/>
            <person name="Schilde C."/>
            <person name="Kianianmomeni A."/>
            <person name="Burglin T.R."/>
            <person name="Frech C."/>
            <person name="Turcotte B."/>
            <person name="Kopec K.O."/>
            <person name="Synnott J.M."/>
            <person name="Choo C."/>
            <person name="Paponov I."/>
            <person name="Finkler A."/>
            <person name="Soon Heng Tan C."/>
            <person name="Hutchins A.P."/>
            <person name="Weinmeier T."/>
            <person name="Rattei T."/>
            <person name="Chu J.S."/>
            <person name="Gimenez G."/>
            <person name="Irimia M."/>
            <person name="Rigden D.J."/>
            <person name="Fitzpatrick D.A."/>
            <person name="Lorenzo-Morales J."/>
            <person name="Bateman A."/>
            <person name="Chiu C.H."/>
            <person name="Tang P."/>
            <person name="Hegemann P."/>
            <person name="Fromm H."/>
            <person name="Raoult D."/>
            <person name="Greub G."/>
            <person name="Miranda-Saavedra D."/>
            <person name="Chen N."/>
            <person name="Nash P."/>
            <person name="Ginger M.L."/>
            <person name="Horn M."/>
            <person name="Schaap P."/>
            <person name="Caler L."/>
            <person name="Loftus B."/>
        </authorList>
    </citation>
    <scope>NUCLEOTIDE SEQUENCE [LARGE SCALE GENOMIC DNA]</scope>
    <source>
        <strain evidence="2 3">Neff</strain>
    </source>
</reference>
<dbReference type="AlphaFoldDB" id="L8H291"/>
<feature type="compositionally biased region" description="Low complexity" evidence="1">
    <location>
        <begin position="243"/>
        <end position="255"/>
    </location>
</feature>
<evidence type="ECO:0000313" key="2">
    <source>
        <dbReference type="EMBL" id="ELR18501.1"/>
    </source>
</evidence>
<protein>
    <submittedName>
        <fullName evidence="2">Uncharacterized protein</fullName>
    </submittedName>
</protein>